<comment type="caution">
    <text evidence="6">The sequence shown here is derived from an EMBL/GenBank/DDBJ whole genome shotgun (WGS) entry which is preliminary data.</text>
</comment>
<dbReference type="Proteomes" id="UP000270343">
    <property type="component" value="Unassembled WGS sequence"/>
</dbReference>
<dbReference type="InterPro" id="IPR003331">
    <property type="entry name" value="UDP_GlcNAc_Epimerase_2_dom"/>
</dbReference>
<dbReference type="CDD" id="cd03786">
    <property type="entry name" value="GTB_UDP-GlcNAc_2-Epimerase"/>
    <property type="match status" value="1"/>
</dbReference>
<dbReference type="OrthoDB" id="9803238at2"/>
<dbReference type="EC" id="5.1.3.14" evidence="3"/>
<evidence type="ECO:0000256" key="1">
    <source>
        <dbReference type="ARBA" id="ARBA00023235"/>
    </source>
</evidence>
<keyword evidence="1 4" id="KW-0413">Isomerase</keyword>
<dbReference type="SUPFAM" id="SSF53756">
    <property type="entry name" value="UDP-Glycosyltransferase/glycogen phosphorylase"/>
    <property type="match status" value="1"/>
</dbReference>
<protein>
    <recommendedName>
        <fullName evidence="3">UDP-N-acetylglucosamine 2-epimerase (non-hydrolyzing)</fullName>
        <ecNumber evidence="3">5.1.3.14</ecNumber>
    </recommendedName>
</protein>
<accession>A0A3B0AYS6</accession>
<dbReference type="NCBIfam" id="TIGR00236">
    <property type="entry name" value="wecB"/>
    <property type="match status" value="1"/>
</dbReference>
<dbReference type="InterPro" id="IPR029767">
    <property type="entry name" value="WecB-like"/>
</dbReference>
<feature type="domain" description="UDP-N-acetylglucosamine 2-epimerase" evidence="5">
    <location>
        <begin position="100"/>
        <end position="444"/>
    </location>
</feature>
<gene>
    <name evidence="6" type="ORF">D7231_27220</name>
</gene>
<dbReference type="PANTHER" id="PTHR43174:SF2">
    <property type="entry name" value="UDP-N-ACETYLGLUCOSAMINE 2-EPIMERASE"/>
    <property type="match status" value="1"/>
</dbReference>
<name>A0A3B0AYS6_9ACTN</name>
<sequence length="463" mass="49385">MPNRARCTERAPGVSFIGGPRSNTWSSRYLFQLPRAFTRSSALFSDGNPVRRHSFFLRHLDGSPIPCATDGEQGTLNDSKRIAIVVGTRPEAVKLAPVVQELNRQSWAEPVLVATGQHGEVVRETLSCFGLRAQVELTAPPGAVSVSELTAGLLSRLGERLRAPAADAVVVQGDTASALAGAMAGFYSSVPVVHVEAGLRSGDLRNPFPEEANRRMIAEVSDLHLAPTRAAHRNLVAEGVAAERILVTGNTVIDAVVAASRRPPAAGDPLPHRIANSAPLVLVTAHRRENWGAPIRRVGRAVASLSHQYPEITFVVAAHMNPSVRTAIEESLHGRPNVQLPGPIPYDAFARLLARSVLVITDSGGIQEEAAAFGIPVLVTRDNTERTEGIDSGLARLVGTQEPEIVAAAEKEFVREGALSGTVKGPYPRRNPYGDGEAARRCAAACGWLLGRSPRPSDIPGER</sequence>
<evidence type="ECO:0000256" key="3">
    <source>
        <dbReference type="ARBA" id="ARBA00038858"/>
    </source>
</evidence>
<dbReference type="GO" id="GO:0008761">
    <property type="term" value="F:UDP-N-acetylglucosamine 2-epimerase activity"/>
    <property type="evidence" value="ECO:0007669"/>
    <property type="project" value="UniProtKB-EC"/>
</dbReference>
<dbReference type="PANTHER" id="PTHR43174">
    <property type="entry name" value="UDP-N-ACETYLGLUCOSAMINE 2-EPIMERASE"/>
    <property type="match status" value="1"/>
</dbReference>
<organism evidence="6 7">
    <name type="scientific">Streptomyces klenkii</name>
    <dbReference type="NCBI Taxonomy" id="1420899"/>
    <lineage>
        <taxon>Bacteria</taxon>
        <taxon>Bacillati</taxon>
        <taxon>Actinomycetota</taxon>
        <taxon>Actinomycetes</taxon>
        <taxon>Kitasatosporales</taxon>
        <taxon>Streptomycetaceae</taxon>
        <taxon>Streptomyces</taxon>
    </lineage>
</organism>
<dbReference type="Gene3D" id="3.40.50.2000">
    <property type="entry name" value="Glycogen Phosphorylase B"/>
    <property type="match status" value="2"/>
</dbReference>
<keyword evidence="7" id="KW-1185">Reference proteome</keyword>
<proteinExistence type="inferred from homology"/>
<evidence type="ECO:0000256" key="4">
    <source>
        <dbReference type="RuleBase" id="RU003513"/>
    </source>
</evidence>
<reference evidence="6 7" key="1">
    <citation type="journal article" date="2015" name="Antonie Van Leeuwenhoek">
        <title>Streptomyces klenkii sp. nov., isolated from deep marine sediment.</title>
        <authorList>
            <person name="Veyisoglu A."/>
            <person name="Sahin N."/>
        </authorList>
    </citation>
    <scope>NUCLEOTIDE SEQUENCE [LARGE SCALE GENOMIC DNA]</scope>
    <source>
        <strain evidence="6 7">KCTC 29202</strain>
    </source>
</reference>
<dbReference type="EMBL" id="RBAM01000013">
    <property type="protein sequence ID" value="RKN65107.1"/>
    <property type="molecule type" value="Genomic_DNA"/>
</dbReference>
<comment type="similarity">
    <text evidence="2 4">Belongs to the UDP-N-acetylglucosamine 2-epimerase family.</text>
</comment>
<dbReference type="Pfam" id="PF02350">
    <property type="entry name" value="Epimerase_2"/>
    <property type="match status" value="1"/>
</dbReference>
<evidence type="ECO:0000313" key="7">
    <source>
        <dbReference type="Proteomes" id="UP000270343"/>
    </source>
</evidence>
<evidence type="ECO:0000313" key="6">
    <source>
        <dbReference type="EMBL" id="RKN65107.1"/>
    </source>
</evidence>
<evidence type="ECO:0000256" key="2">
    <source>
        <dbReference type="ARBA" id="ARBA00038209"/>
    </source>
</evidence>
<dbReference type="AlphaFoldDB" id="A0A3B0AYS6"/>
<evidence type="ECO:0000259" key="5">
    <source>
        <dbReference type="Pfam" id="PF02350"/>
    </source>
</evidence>